<name>A0A1C7M3S2_GRIFR</name>
<evidence type="ECO:0000313" key="2">
    <source>
        <dbReference type="EMBL" id="OBZ71565.1"/>
    </source>
</evidence>
<evidence type="ECO:0000256" key="1">
    <source>
        <dbReference type="SAM" id="Phobius"/>
    </source>
</evidence>
<feature type="transmembrane region" description="Helical" evidence="1">
    <location>
        <begin position="54"/>
        <end position="76"/>
    </location>
</feature>
<dbReference type="OMA" id="RITMEIS"/>
<keyword evidence="1" id="KW-1133">Transmembrane helix</keyword>
<feature type="transmembrane region" description="Helical" evidence="1">
    <location>
        <begin position="117"/>
        <end position="138"/>
    </location>
</feature>
<dbReference type="AlphaFoldDB" id="A0A1C7M3S2"/>
<feature type="transmembrane region" description="Helical" evidence="1">
    <location>
        <begin position="20"/>
        <end position="42"/>
    </location>
</feature>
<dbReference type="OrthoDB" id="2802652at2759"/>
<reference evidence="2 3" key="1">
    <citation type="submission" date="2016-03" db="EMBL/GenBank/DDBJ databases">
        <title>Whole genome sequencing of Grifola frondosa 9006-11.</title>
        <authorList>
            <person name="Min B."/>
            <person name="Park H."/>
            <person name="Kim J.-G."/>
            <person name="Cho H."/>
            <person name="Oh Y.-L."/>
            <person name="Kong W.-S."/>
            <person name="Choi I.-G."/>
        </authorList>
    </citation>
    <scope>NUCLEOTIDE SEQUENCE [LARGE SCALE GENOMIC DNA]</scope>
    <source>
        <strain evidence="2 3">9006-11</strain>
    </source>
</reference>
<keyword evidence="1" id="KW-0472">Membrane</keyword>
<accession>A0A1C7M3S2</accession>
<keyword evidence="1" id="KW-0812">Transmembrane</keyword>
<organism evidence="2 3">
    <name type="scientific">Grifola frondosa</name>
    <name type="common">Maitake</name>
    <name type="synonym">Polyporus frondosus</name>
    <dbReference type="NCBI Taxonomy" id="5627"/>
    <lineage>
        <taxon>Eukaryota</taxon>
        <taxon>Fungi</taxon>
        <taxon>Dikarya</taxon>
        <taxon>Basidiomycota</taxon>
        <taxon>Agaricomycotina</taxon>
        <taxon>Agaricomycetes</taxon>
        <taxon>Polyporales</taxon>
        <taxon>Grifolaceae</taxon>
        <taxon>Grifola</taxon>
    </lineage>
</organism>
<comment type="caution">
    <text evidence="2">The sequence shown here is derived from an EMBL/GenBank/DDBJ whole genome shotgun (WGS) entry which is preliminary data.</text>
</comment>
<feature type="transmembrane region" description="Helical" evidence="1">
    <location>
        <begin position="164"/>
        <end position="183"/>
    </location>
</feature>
<sequence length="237" mass="26837">MTNWQDPNTIIQNSLSLIKLSHVMGGIFIWEWVTTLNFELGLLSHQVEWSIAMLAYMLCRFVTMGVVVCEFVIFSVTQEVNCSAIMRMTLVFADLSFAFAPCIIVLRVIAIWNRNKIVILYVSVVYLLNFSLLIRGVIKGMDSVWDPASNSCVSTDTTNTRINGTASFLSDIVLLVVMLIGMWRVKSPGSIWKRLYHQGVIWVVIATISYVPMVTFLWLDLNSAMNQMFLTPTCVTM</sequence>
<evidence type="ECO:0000313" key="3">
    <source>
        <dbReference type="Proteomes" id="UP000092993"/>
    </source>
</evidence>
<proteinExistence type="predicted"/>
<dbReference type="Proteomes" id="UP000092993">
    <property type="component" value="Unassembled WGS sequence"/>
</dbReference>
<gene>
    <name evidence="2" type="ORF">A0H81_08917</name>
</gene>
<feature type="transmembrane region" description="Helical" evidence="1">
    <location>
        <begin position="88"/>
        <end position="110"/>
    </location>
</feature>
<feature type="transmembrane region" description="Helical" evidence="1">
    <location>
        <begin position="195"/>
        <end position="219"/>
    </location>
</feature>
<protein>
    <submittedName>
        <fullName evidence="2">Uncharacterized protein</fullName>
    </submittedName>
</protein>
<dbReference type="EMBL" id="LUGG01000011">
    <property type="protein sequence ID" value="OBZ71565.1"/>
    <property type="molecule type" value="Genomic_DNA"/>
</dbReference>
<keyword evidence="3" id="KW-1185">Reference proteome</keyword>